<gene>
    <name evidence="2" type="ORF">ASZ90_003171</name>
</gene>
<organism evidence="2">
    <name type="scientific">hydrocarbon metagenome</name>
    <dbReference type="NCBI Taxonomy" id="938273"/>
    <lineage>
        <taxon>unclassified sequences</taxon>
        <taxon>metagenomes</taxon>
        <taxon>ecological metagenomes</taxon>
    </lineage>
</organism>
<protein>
    <recommendedName>
        <fullName evidence="1">DUF5615 domain-containing protein</fullName>
    </recommendedName>
</protein>
<dbReference type="AlphaFoldDB" id="A0A0W8G1I7"/>
<reference evidence="2" key="1">
    <citation type="journal article" date="2015" name="Proc. Natl. Acad. Sci. U.S.A.">
        <title>Networks of energetic and metabolic interactions define dynamics in microbial communities.</title>
        <authorList>
            <person name="Embree M."/>
            <person name="Liu J.K."/>
            <person name="Al-Bassam M.M."/>
            <person name="Zengler K."/>
        </authorList>
    </citation>
    <scope>NUCLEOTIDE SEQUENCE</scope>
</reference>
<dbReference type="InterPro" id="IPR041049">
    <property type="entry name" value="DUF5615"/>
</dbReference>
<name>A0A0W8G1I7_9ZZZZ</name>
<sequence length="116" mass="13570">MKFFLDENFPKKVAGLLNENDHEVIDIRGTKNEGITDKEIFKLAQKNKAIFLTTDKDFFHTIPFNFTKHSGVVVIALDQPNSEKILEKIMWLLNNFDLLKLPNKTLLLRETTYFVR</sequence>
<proteinExistence type="predicted"/>
<dbReference type="Pfam" id="PF18480">
    <property type="entry name" value="DUF5615"/>
    <property type="match status" value="1"/>
</dbReference>
<comment type="caution">
    <text evidence="2">The sequence shown here is derived from an EMBL/GenBank/DDBJ whole genome shotgun (WGS) entry which is preliminary data.</text>
</comment>
<accession>A0A0W8G1I7</accession>
<evidence type="ECO:0000259" key="1">
    <source>
        <dbReference type="Pfam" id="PF18480"/>
    </source>
</evidence>
<feature type="domain" description="DUF5615" evidence="1">
    <location>
        <begin position="1"/>
        <end position="107"/>
    </location>
</feature>
<evidence type="ECO:0000313" key="2">
    <source>
        <dbReference type="EMBL" id="KUG26989.1"/>
    </source>
</evidence>
<dbReference type="EMBL" id="LNQE01000378">
    <property type="protein sequence ID" value="KUG26989.1"/>
    <property type="molecule type" value="Genomic_DNA"/>
</dbReference>